<accession>A0ACC3MUU4</accession>
<protein>
    <submittedName>
        <fullName evidence="1">Uncharacterized protein</fullName>
    </submittedName>
</protein>
<sequence length="424" mass="46435">MASSTTTDSRHKRRLSFGRIFKKDKEPSHSPQPSSNSNVADSAYASSENEQNRSNSETVPMKNPGDIPGVSGDRNLAVNRTTGDVTDEDTGEVVSTVTTTTTTTTTTITKGGKDSKKQQTVVSTSPGQPQIQEMPADGPPNSRSPAYLSPSNTNNSGSYSSHTPPPPMGPSPDVPYRNPNRKSYENPNRMSYDQPYRYENPYAVSREAINNPVSPVDAQESRHNFSYPSRGNLNEGYAGSEHPTNQRPTSTIGSLKAAAVGLHGVGETLRGTLNNEMDSRFHSRNPEKAAAVNAKNQQTMTAGQREMAGLREQRGLDTTVSPDHNKDLPYLPNQPAYTYHPNAPPNSNPNMNMPNMKENKGYVPPHGTAVEPDRRYAERPPSEDGGRDWTSYEQAHSYSANYSNSSTDGQSQKRGIRKLIKRRP</sequence>
<evidence type="ECO:0000313" key="1">
    <source>
        <dbReference type="EMBL" id="KAK3702282.1"/>
    </source>
</evidence>
<dbReference type="EMBL" id="JAUTXU010000163">
    <property type="protein sequence ID" value="KAK3702282.1"/>
    <property type="molecule type" value="Genomic_DNA"/>
</dbReference>
<reference evidence="1" key="1">
    <citation type="submission" date="2023-07" db="EMBL/GenBank/DDBJ databases">
        <title>Black Yeasts Isolated from many extreme environments.</title>
        <authorList>
            <person name="Coleine C."/>
            <person name="Stajich J.E."/>
            <person name="Selbmann L."/>
        </authorList>
    </citation>
    <scope>NUCLEOTIDE SEQUENCE</scope>
    <source>
        <strain evidence="1">CCFEE 5714</strain>
    </source>
</reference>
<comment type="caution">
    <text evidence="1">The sequence shown here is derived from an EMBL/GenBank/DDBJ whole genome shotgun (WGS) entry which is preliminary data.</text>
</comment>
<name>A0ACC3MUU4_9PEZI</name>
<gene>
    <name evidence="1" type="ORF">LTR37_014993</name>
</gene>
<dbReference type="Proteomes" id="UP001281147">
    <property type="component" value="Unassembled WGS sequence"/>
</dbReference>
<keyword evidence="2" id="KW-1185">Reference proteome</keyword>
<proteinExistence type="predicted"/>
<organism evidence="1 2">
    <name type="scientific">Vermiconidia calcicola</name>
    <dbReference type="NCBI Taxonomy" id="1690605"/>
    <lineage>
        <taxon>Eukaryota</taxon>
        <taxon>Fungi</taxon>
        <taxon>Dikarya</taxon>
        <taxon>Ascomycota</taxon>
        <taxon>Pezizomycotina</taxon>
        <taxon>Dothideomycetes</taxon>
        <taxon>Dothideomycetidae</taxon>
        <taxon>Mycosphaerellales</taxon>
        <taxon>Extremaceae</taxon>
        <taxon>Vermiconidia</taxon>
    </lineage>
</organism>
<evidence type="ECO:0000313" key="2">
    <source>
        <dbReference type="Proteomes" id="UP001281147"/>
    </source>
</evidence>